<keyword evidence="2" id="KW-1185">Reference proteome</keyword>
<evidence type="ECO:0000313" key="1">
    <source>
        <dbReference type="EMBL" id="SMH63953.1"/>
    </source>
</evidence>
<protein>
    <submittedName>
        <fullName evidence="1">Uncharacterized protein</fullName>
    </submittedName>
</protein>
<evidence type="ECO:0000313" key="2">
    <source>
        <dbReference type="Proteomes" id="UP000281966"/>
    </source>
</evidence>
<sequence length="128" mass="14760">MNVICNETNVLMKGRFKTVYQKIAGSDDVIEVEEFQVKTLVKGSRWLPANRDDYRAINTKTVLCTFVDHNMPCKKHFKQGKRYQIEKGRPLGSVAGYVFDECGDRWNLYREEVGFSAGGCYLFEGKYL</sequence>
<accession>A0A1X7QHT0</accession>
<dbReference type="Proteomes" id="UP000281966">
    <property type="component" value="Segment"/>
</dbReference>
<gene>
    <name evidence="1" type="ORF">SWAN_00068</name>
</gene>
<reference evidence="2" key="1">
    <citation type="submission" date="2017-04" db="EMBL/GenBank/DDBJ databases">
        <authorList>
            <person name="Millard A."/>
            <person name="Redgwell R T."/>
            <person name="Michniewski S."/>
        </authorList>
    </citation>
    <scope>NUCLEOTIDE SEQUENCE [LARGE SCALE GENOMIC DNA]</scope>
</reference>
<organism evidence="1 2">
    <name type="scientific">Escherichia phage vB_EcoS_swan01</name>
    <dbReference type="NCBI Taxonomy" id="2496549"/>
    <lineage>
        <taxon>Viruses</taxon>
        <taxon>Duplodnaviria</taxon>
        <taxon>Heunggongvirae</taxon>
        <taxon>Uroviricota</taxon>
        <taxon>Caudoviricetes</taxon>
        <taxon>Drexlerviridae</taxon>
        <taxon>Tempevirinae</taxon>
        <taxon>Warwickvirus</taxon>
        <taxon>Warwickvirus ityhuna</taxon>
        <taxon>Warwickvirus swan01</taxon>
    </lineage>
</organism>
<dbReference type="EMBL" id="LT841304">
    <property type="protein sequence ID" value="SMH63953.1"/>
    <property type="molecule type" value="Genomic_DNA"/>
</dbReference>
<proteinExistence type="predicted"/>
<name>A0A1X7QHT0_9CAUD</name>